<evidence type="ECO:0000259" key="15">
    <source>
        <dbReference type="PROSITE" id="PS50011"/>
    </source>
</evidence>
<dbReference type="GO" id="GO:0005524">
    <property type="term" value="F:ATP binding"/>
    <property type="evidence" value="ECO:0007669"/>
    <property type="project" value="UniProtKB-UniRule"/>
</dbReference>
<dbReference type="EC" id="2.7.11.1" evidence="3"/>
<evidence type="ECO:0000256" key="7">
    <source>
        <dbReference type="ARBA" id="ARBA00022741"/>
    </source>
</evidence>
<comment type="similarity">
    <text evidence="2">Belongs to the protein kinase superfamily. Ser/Thr protein kinase family.</text>
</comment>
<evidence type="ECO:0000256" key="6">
    <source>
        <dbReference type="ARBA" id="ARBA00022679"/>
    </source>
</evidence>
<comment type="function">
    <text evidence="11">May be involved in plant defense signaling.</text>
</comment>
<evidence type="ECO:0000256" key="1">
    <source>
        <dbReference type="ARBA" id="ARBA00004236"/>
    </source>
</evidence>
<keyword evidence="5 13" id="KW-0723">Serine/threonine-protein kinase</keyword>
<feature type="region of interest" description="Disordered" evidence="14">
    <location>
        <begin position="380"/>
        <end position="441"/>
    </location>
</feature>
<dbReference type="PROSITE" id="PS50011">
    <property type="entry name" value="PROTEIN_KINASE_DOM"/>
    <property type="match status" value="1"/>
</dbReference>
<dbReference type="FunFam" id="3.30.200.20:FF:000228">
    <property type="entry name" value="Serine/threonine-protein kinase BIK1"/>
    <property type="match status" value="1"/>
</dbReference>
<dbReference type="Gene3D" id="3.30.200.20">
    <property type="entry name" value="Phosphorylase Kinase, domain 1"/>
    <property type="match status" value="1"/>
</dbReference>
<dbReference type="PROSITE" id="PS00107">
    <property type="entry name" value="PROTEIN_KINASE_ATP"/>
    <property type="match status" value="1"/>
</dbReference>
<evidence type="ECO:0000256" key="5">
    <source>
        <dbReference type="ARBA" id="ARBA00022527"/>
    </source>
</evidence>
<keyword evidence="9 12" id="KW-0067">ATP-binding</keyword>
<dbReference type="FunFam" id="1.10.510.10:FF:000032">
    <property type="entry name" value="Serine/threonine-protein kinase PBS1"/>
    <property type="match status" value="1"/>
</dbReference>
<evidence type="ECO:0000256" key="4">
    <source>
        <dbReference type="ARBA" id="ARBA00022475"/>
    </source>
</evidence>
<dbReference type="PANTHER" id="PTHR45621">
    <property type="entry name" value="OS01G0588500 PROTEIN-RELATED"/>
    <property type="match status" value="1"/>
</dbReference>
<sequence>MGNCWGSPVGNHSSPSATKPSTPVDDDDNNNNTAAAAAEVVVGGGSAAASEEKEKEKVEVEVGGSRKAVNVTPNLKVFTYSELKRATRNFRPDTVLGEGGFGRVFKGWVDEKTYAPSRIGVGLAIAVKKSNPDIPQGLQQWQSEVKFLGKFSHPNLVKLLGYCWEDDQLLLIYEYMQKGSLESHLFKRGLEPLPWEARLNIAIGAAQGLAFLHTTEKQVIYRDFKASNILLDGDFNAKLSDFGLAKLGPINGNSHVTTRIIGTYGYAAPEYIATGHLYVESDVYGFGVVLLELLTGLRVLDMNRPKGEHNLIEWARPFLPDKRKLNKIMDPGLQNRYPLKAAFQAAELILQCLESDPKSRPSMEEVLETLQQVNAIKMKPKGSKAGAKHTATATQRHQQDRHPLVSSHRYGHDRSLLHHQRYGRNGGGQGGARSPLTRPRG</sequence>
<dbReference type="PROSITE" id="PS00108">
    <property type="entry name" value="PROTEIN_KINASE_ST"/>
    <property type="match status" value="1"/>
</dbReference>
<evidence type="ECO:0000256" key="3">
    <source>
        <dbReference type="ARBA" id="ARBA00012513"/>
    </source>
</evidence>
<dbReference type="SUPFAM" id="SSF56112">
    <property type="entry name" value="Protein kinase-like (PK-like)"/>
    <property type="match status" value="1"/>
</dbReference>
<evidence type="ECO:0000256" key="2">
    <source>
        <dbReference type="ARBA" id="ARBA00008684"/>
    </source>
</evidence>
<dbReference type="GO" id="GO:0005886">
    <property type="term" value="C:plasma membrane"/>
    <property type="evidence" value="ECO:0007669"/>
    <property type="project" value="UniProtKB-SubCell"/>
</dbReference>
<feature type="compositionally biased region" description="Polar residues" evidence="14">
    <location>
        <begin position="10"/>
        <end position="21"/>
    </location>
</feature>
<dbReference type="Gene3D" id="1.10.510.10">
    <property type="entry name" value="Transferase(Phosphotransferase) domain 1"/>
    <property type="match status" value="1"/>
</dbReference>
<evidence type="ECO:0000256" key="12">
    <source>
        <dbReference type="PROSITE-ProRule" id="PRU10141"/>
    </source>
</evidence>
<comment type="caution">
    <text evidence="16">The sequence shown here is derived from an EMBL/GenBank/DDBJ whole genome shotgun (WGS) entry which is preliminary data.</text>
</comment>
<feature type="domain" description="Protein kinase" evidence="15">
    <location>
        <begin position="90"/>
        <end position="373"/>
    </location>
</feature>
<feature type="region of interest" description="Disordered" evidence="14">
    <location>
        <begin position="1"/>
        <end position="32"/>
    </location>
</feature>
<dbReference type="InterPro" id="IPR001245">
    <property type="entry name" value="Ser-Thr/Tyr_kinase_cat_dom"/>
</dbReference>
<dbReference type="STRING" id="542762.A0A4S4DUM9"/>
<evidence type="ECO:0000256" key="8">
    <source>
        <dbReference type="ARBA" id="ARBA00022777"/>
    </source>
</evidence>
<dbReference type="InterPro" id="IPR008271">
    <property type="entry name" value="Ser/Thr_kinase_AS"/>
</dbReference>
<evidence type="ECO:0000313" key="17">
    <source>
        <dbReference type="Proteomes" id="UP000306102"/>
    </source>
</evidence>
<dbReference type="InterPro" id="IPR050823">
    <property type="entry name" value="Plant_Ser_Thr_Prot_Kinase"/>
</dbReference>
<feature type="binding site" evidence="12">
    <location>
        <position position="129"/>
    </location>
    <ligand>
        <name>ATP</name>
        <dbReference type="ChEBI" id="CHEBI:30616"/>
    </ligand>
</feature>
<dbReference type="CDD" id="cd14066">
    <property type="entry name" value="STKc_IRAK"/>
    <property type="match status" value="1"/>
</dbReference>
<comment type="subcellular location">
    <subcellularLocation>
        <location evidence="1">Cell membrane</location>
    </subcellularLocation>
</comment>
<protein>
    <recommendedName>
        <fullName evidence="3">non-specific serine/threonine protein kinase</fullName>
        <ecNumber evidence="3">2.7.11.1</ecNumber>
    </recommendedName>
</protein>
<keyword evidence="10" id="KW-0472">Membrane</keyword>
<dbReference type="Proteomes" id="UP000306102">
    <property type="component" value="Unassembled WGS sequence"/>
</dbReference>
<keyword evidence="4" id="KW-1003">Cell membrane</keyword>
<evidence type="ECO:0000256" key="9">
    <source>
        <dbReference type="ARBA" id="ARBA00022840"/>
    </source>
</evidence>
<evidence type="ECO:0000256" key="10">
    <source>
        <dbReference type="ARBA" id="ARBA00023136"/>
    </source>
</evidence>
<dbReference type="AlphaFoldDB" id="A0A4S4DUM9"/>
<gene>
    <name evidence="16" type="ORF">TEA_022908</name>
</gene>
<dbReference type="InterPro" id="IPR000719">
    <property type="entry name" value="Prot_kinase_dom"/>
</dbReference>
<evidence type="ECO:0000256" key="11">
    <source>
        <dbReference type="ARBA" id="ARBA00054261"/>
    </source>
</evidence>
<keyword evidence="6" id="KW-0808">Transferase</keyword>
<keyword evidence="7 12" id="KW-0547">Nucleotide-binding</keyword>
<evidence type="ECO:0000313" key="16">
    <source>
        <dbReference type="EMBL" id="THG06993.1"/>
    </source>
</evidence>
<reference evidence="16 17" key="1">
    <citation type="journal article" date="2018" name="Proc. Natl. Acad. Sci. U.S.A.">
        <title>Draft genome sequence of Camellia sinensis var. sinensis provides insights into the evolution of the tea genome and tea quality.</title>
        <authorList>
            <person name="Wei C."/>
            <person name="Yang H."/>
            <person name="Wang S."/>
            <person name="Zhao J."/>
            <person name="Liu C."/>
            <person name="Gao L."/>
            <person name="Xia E."/>
            <person name="Lu Y."/>
            <person name="Tai Y."/>
            <person name="She G."/>
            <person name="Sun J."/>
            <person name="Cao H."/>
            <person name="Tong W."/>
            <person name="Gao Q."/>
            <person name="Li Y."/>
            <person name="Deng W."/>
            <person name="Jiang X."/>
            <person name="Wang W."/>
            <person name="Chen Q."/>
            <person name="Zhang S."/>
            <person name="Li H."/>
            <person name="Wu J."/>
            <person name="Wang P."/>
            <person name="Li P."/>
            <person name="Shi C."/>
            <person name="Zheng F."/>
            <person name="Jian J."/>
            <person name="Huang B."/>
            <person name="Shan D."/>
            <person name="Shi M."/>
            <person name="Fang C."/>
            <person name="Yue Y."/>
            <person name="Li F."/>
            <person name="Li D."/>
            <person name="Wei S."/>
            <person name="Han B."/>
            <person name="Jiang C."/>
            <person name="Yin Y."/>
            <person name="Xia T."/>
            <person name="Zhang Z."/>
            <person name="Bennetzen J.L."/>
            <person name="Zhao S."/>
            <person name="Wan X."/>
        </authorList>
    </citation>
    <scope>NUCLEOTIDE SEQUENCE [LARGE SCALE GENOMIC DNA]</scope>
    <source>
        <strain evidence="17">cv. Shuchazao</strain>
        <tissue evidence="16">Leaf</tissue>
    </source>
</reference>
<keyword evidence="17" id="KW-1185">Reference proteome</keyword>
<name>A0A4S4DUM9_CAMSN</name>
<organism evidence="16 17">
    <name type="scientific">Camellia sinensis var. sinensis</name>
    <name type="common">China tea</name>
    <dbReference type="NCBI Taxonomy" id="542762"/>
    <lineage>
        <taxon>Eukaryota</taxon>
        <taxon>Viridiplantae</taxon>
        <taxon>Streptophyta</taxon>
        <taxon>Embryophyta</taxon>
        <taxon>Tracheophyta</taxon>
        <taxon>Spermatophyta</taxon>
        <taxon>Magnoliopsida</taxon>
        <taxon>eudicotyledons</taxon>
        <taxon>Gunneridae</taxon>
        <taxon>Pentapetalae</taxon>
        <taxon>asterids</taxon>
        <taxon>Ericales</taxon>
        <taxon>Theaceae</taxon>
        <taxon>Camellia</taxon>
    </lineage>
</organism>
<accession>A0A4S4DUM9</accession>
<dbReference type="GO" id="GO:0004674">
    <property type="term" value="F:protein serine/threonine kinase activity"/>
    <property type="evidence" value="ECO:0007669"/>
    <property type="project" value="UniProtKB-KW"/>
</dbReference>
<dbReference type="Pfam" id="PF07714">
    <property type="entry name" value="PK_Tyr_Ser-Thr"/>
    <property type="match status" value="1"/>
</dbReference>
<evidence type="ECO:0000256" key="13">
    <source>
        <dbReference type="RuleBase" id="RU000304"/>
    </source>
</evidence>
<dbReference type="InterPro" id="IPR017441">
    <property type="entry name" value="Protein_kinase_ATP_BS"/>
</dbReference>
<dbReference type="EMBL" id="SDRB02010313">
    <property type="protein sequence ID" value="THG06993.1"/>
    <property type="molecule type" value="Genomic_DNA"/>
</dbReference>
<evidence type="ECO:0000256" key="14">
    <source>
        <dbReference type="SAM" id="MobiDB-lite"/>
    </source>
</evidence>
<keyword evidence="8" id="KW-0418">Kinase</keyword>
<dbReference type="InterPro" id="IPR011009">
    <property type="entry name" value="Kinase-like_dom_sf"/>
</dbReference>
<proteinExistence type="inferred from homology"/>